<dbReference type="RefSeq" id="WP_266050713.1">
    <property type="nucleotide sequence ID" value="NZ_JAPFQO010000001.1"/>
</dbReference>
<evidence type="ECO:0008006" key="3">
    <source>
        <dbReference type="Google" id="ProtNLM"/>
    </source>
</evidence>
<reference evidence="1 2" key="1">
    <citation type="submission" date="2022-11" db="EMBL/GenBank/DDBJ databases">
        <title>The characterization of three novel Bacteroidetes species and genomic analysis of their roles in tidal elemental geochemical cycles.</title>
        <authorList>
            <person name="Ma K.-J."/>
        </authorList>
    </citation>
    <scope>NUCLEOTIDE SEQUENCE [LARGE SCALE GENOMIC DNA]</scope>
    <source>
        <strain evidence="1 2">M82</strain>
    </source>
</reference>
<accession>A0ABT3RAX1</accession>
<protein>
    <recommendedName>
        <fullName evidence="3">Lipocalin-like domain-containing protein</fullName>
    </recommendedName>
</protein>
<evidence type="ECO:0000313" key="1">
    <source>
        <dbReference type="EMBL" id="MCX2738660.1"/>
    </source>
</evidence>
<dbReference type="EMBL" id="JAPFQO010000001">
    <property type="protein sequence ID" value="MCX2738660.1"/>
    <property type="molecule type" value="Genomic_DNA"/>
</dbReference>
<gene>
    <name evidence="1" type="ORF">OO017_01765</name>
</gene>
<evidence type="ECO:0000313" key="2">
    <source>
        <dbReference type="Proteomes" id="UP001207228"/>
    </source>
</evidence>
<sequence length="146" mass="16492">MKNLYLPLLFLIFLTLTGCEKEDGCFNPEGELSGTWELKTTTNGWTGTIEHPAGNGNLIKFTGNTYERTRDGQKEVGKYKLEEGVSMLTNSPVTFIFFYQDEAELHQNDSLRLYIETDGNTLTIAMDAYDAGALIYRRISSDTDNR</sequence>
<dbReference type="Proteomes" id="UP001207228">
    <property type="component" value="Unassembled WGS sequence"/>
</dbReference>
<name>A0ABT3RAX1_9BACT</name>
<comment type="caution">
    <text evidence="1">The sequence shown here is derived from an EMBL/GenBank/DDBJ whole genome shotgun (WGS) entry which is preliminary data.</text>
</comment>
<organism evidence="1 2">
    <name type="scientific">Pontibacter anaerobius</name>
    <dbReference type="NCBI Taxonomy" id="2993940"/>
    <lineage>
        <taxon>Bacteria</taxon>
        <taxon>Pseudomonadati</taxon>
        <taxon>Bacteroidota</taxon>
        <taxon>Cytophagia</taxon>
        <taxon>Cytophagales</taxon>
        <taxon>Hymenobacteraceae</taxon>
        <taxon>Pontibacter</taxon>
    </lineage>
</organism>
<dbReference type="PROSITE" id="PS51257">
    <property type="entry name" value="PROKAR_LIPOPROTEIN"/>
    <property type="match status" value="1"/>
</dbReference>
<proteinExistence type="predicted"/>
<keyword evidence="2" id="KW-1185">Reference proteome</keyword>